<dbReference type="EC" id="6.1.1.2" evidence="2"/>
<dbReference type="Pfam" id="PF00579">
    <property type="entry name" value="tRNA-synt_1b"/>
    <property type="match status" value="1"/>
</dbReference>
<dbReference type="GO" id="GO:0006436">
    <property type="term" value="P:tryptophanyl-tRNA aminoacylation"/>
    <property type="evidence" value="ECO:0007669"/>
    <property type="project" value="InterPro"/>
</dbReference>
<keyword evidence="7" id="KW-0030">Aminoacyl-tRNA synthetase</keyword>
<dbReference type="InterPro" id="IPR002305">
    <property type="entry name" value="aa-tRNA-synth_Ic"/>
</dbReference>
<keyword evidence="3" id="KW-0436">Ligase</keyword>
<evidence type="ECO:0000256" key="5">
    <source>
        <dbReference type="ARBA" id="ARBA00022840"/>
    </source>
</evidence>
<keyword evidence="5" id="KW-0067">ATP-binding</keyword>
<evidence type="ECO:0000256" key="7">
    <source>
        <dbReference type="ARBA" id="ARBA00023146"/>
    </source>
</evidence>
<dbReference type="PRINTS" id="PR01039">
    <property type="entry name" value="TRNASYNTHTRP"/>
</dbReference>
<comment type="caution">
    <text evidence="8">The sequence shown here is derived from an EMBL/GenBank/DDBJ whole genome shotgun (WGS) entry which is preliminary data.</text>
</comment>
<gene>
    <name evidence="8" type="ORF">S06H3_24683</name>
</gene>
<dbReference type="InterPro" id="IPR014729">
    <property type="entry name" value="Rossmann-like_a/b/a_fold"/>
</dbReference>
<organism evidence="8">
    <name type="scientific">marine sediment metagenome</name>
    <dbReference type="NCBI Taxonomy" id="412755"/>
    <lineage>
        <taxon>unclassified sequences</taxon>
        <taxon>metagenomes</taxon>
        <taxon>ecological metagenomes</taxon>
    </lineage>
</organism>
<dbReference type="GO" id="GO:0004830">
    <property type="term" value="F:tryptophan-tRNA ligase activity"/>
    <property type="evidence" value="ECO:0007669"/>
    <property type="project" value="UniProtKB-EC"/>
</dbReference>
<proteinExistence type="inferred from homology"/>
<evidence type="ECO:0000256" key="1">
    <source>
        <dbReference type="ARBA" id="ARBA00005594"/>
    </source>
</evidence>
<evidence type="ECO:0000256" key="3">
    <source>
        <dbReference type="ARBA" id="ARBA00022598"/>
    </source>
</evidence>
<accession>X1N995</accession>
<dbReference type="InterPro" id="IPR002306">
    <property type="entry name" value="Trp-tRNA-ligase"/>
</dbReference>
<name>X1N995_9ZZZZ</name>
<dbReference type="Gene3D" id="3.40.50.620">
    <property type="entry name" value="HUPs"/>
    <property type="match status" value="1"/>
</dbReference>
<dbReference type="InterPro" id="IPR050203">
    <property type="entry name" value="Trp-tRNA_synthetase"/>
</dbReference>
<evidence type="ECO:0000256" key="2">
    <source>
        <dbReference type="ARBA" id="ARBA00013161"/>
    </source>
</evidence>
<feature type="non-terminal residue" evidence="8">
    <location>
        <position position="1"/>
    </location>
</feature>
<evidence type="ECO:0000313" key="8">
    <source>
        <dbReference type="EMBL" id="GAI26776.1"/>
    </source>
</evidence>
<keyword evidence="6" id="KW-0648">Protein biosynthesis</keyword>
<dbReference type="AlphaFoldDB" id="X1N995"/>
<dbReference type="SUPFAM" id="SSF52374">
    <property type="entry name" value="Nucleotidylyl transferase"/>
    <property type="match status" value="1"/>
</dbReference>
<dbReference type="PANTHER" id="PTHR43766">
    <property type="entry name" value="TRYPTOPHAN--TRNA LIGASE, MITOCHONDRIAL"/>
    <property type="match status" value="1"/>
</dbReference>
<dbReference type="EMBL" id="BARV01013843">
    <property type="protein sequence ID" value="GAI26776.1"/>
    <property type="molecule type" value="Genomic_DNA"/>
</dbReference>
<dbReference type="GO" id="GO:0005524">
    <property type="term" value="F:ATP binding"/>
    <property type="evidence" value="ECO:0007669"/>
    <property type="project" value="UniProtKB-KW"/>
</dbReference>
<evidence type="ECO:0000256" key="6">
    <source>
        <dbReference type="ARBA" id="ARBA00022917"/>
    </source>
</evidence>
<comment type="similarity">
    <text evidence="1">Belongs to the class-I aminoacyl-tRNA synthetase family.</text>
</comment>
<dbReference type="Gene3D" id="1.10.240.10">
    <property type="entry name" value="Tyrosyl-Transfer RNA Synthetase"/>
    <property type="match status" value="1"/>
</dbReference>
<keyword evidence="4" id="KW-0547">Nucleotide-binding</keyword>
<evidence type="ECO:0000256" key="4">
    <source>
        <dbReference type="ARBA" id="ARBA00022741"/>
    </source>
</evidence>
<protein>
    <recommendedName>
        <fullName evidence="2">tryptophan--tRNA ligase</fullName>
        <ecNumber evidence="2">6.1.1.2</ecNumber>
    </recommendedName>
</protein>
<reference evidence="8" key="1">
    <citation type="journal article" date="2014" name="Front. Microbiol.">
        <title>High frequency of phylogenetically diverse reductive dehalogenase-homologous genes in deep subseafloor sedimentary metagenomes.</title>
        <authorList>
            <person name="Kawai M."/>
            <person name="Futagami T."/>
            <person name="Toyoda A."/>
            <person name="Takaki Y."/>
            <person name="Nishi S."/>
            <person name="Hori S."/>
            <person name="Arai W."/>
            <person name="Tsubouchi T."/>
            <person name="Morono Y."/>
            <person name="Uchiyama I."/>
            <person name="Ito T."/>
            <person name="Fujiyama A."/>
            <person name="Inagaki F."/>
            <person name="Takami H."/>
        </authorList>
    </citation>
    <scope>NUCLEOTIDE SEQUENCE</scope>
    <source>
        <strain evidence="8">Expedition CK06-06</strain>
    </source>
</reference>
<sequence>PISQAADILFVRAHLIPVGEDQLPHIELTKEIARRFNRLFREVFPIPEALVGKVARLPGLDGQKMGKSLGNAIYLSDSILLKDL</sequence>
<dbReference type="PANTHER" id="PTHR43766:SF1">
    <property type="entry name" value="TRYPTOPHAN--TRNA LIGASE, MITOCHONDRIAL"/>
    <property type="match status" value="1"/>
</dbReference>